<reference evidence="1" key="1">
    <citation type="submission" date="2018-11" db="EMBL/GenBank/DDBJ databases">
        <authorList>
            <consortium name="Pathogen Informatics"/>
        </authorList>
    </citation>
    <scope>NUCLEOTIDE SEQUENCE</scope>
</reference>
<gene>
    <name evidence="1" type="ORF">PXEA_LOCUS26817</name>
</gene>
<dbReference type="Proteomes" id="UP000784294">
    <property type="component" value="Unassembled WGS sequence"/>
</dbReference>
<evidence type="ECO:0000313" key="1">
    <source>
        <dbReference type="EMBL" id="VEL33377.1"/>
    </source>
</evidence>
<name>A0A448XC48_9PLAT</name>
<keyword evidence="2" id="KW-1185">Reference proteome</keyword>
<dbReference type="AlphaFoldDB" id="A0A448XC48"/>
<sequence length="87" mass="9609">MLFKRMTGDTLASTVKFLSTNRASLVDRRMASVSNCLQQMVNVSRVTCSPHLQLGINQASHSTLAIQPQLSTFQSIIQSDSHPCIFI</sequence>
<accession>A0A448XC48</accession>
<protein>
    <submittedName>
        <fullName evidence="1">Uncharacterized protein</fullName>
    </submittedName>
</protein>
<organism evidence="1 2">
    <name type="scientific">Protopolystoma xenopodis</name>
    <dbReference type="NCBI Taxonomy" id="117903"/>
    <lineage>
        <taxon>Eukaryota</taxon>
        <taxon>Metazoa</taxon>
        <taxon>Spiralia</taxon>
        <taxon>Lophotrochozoa</taxon>
        <taxon>Platyhelminthes</taxon>
        <taxon>Monogenea</taxon>
        <taxon>Polyopisthocotylea</taxon>
        <taxon>Polystomatidea</taxon>
        <taxon>Polystomatidae</taxon>
        <taxon>Protopolystoma</taxon>
    </lineage>
</organism>
<proteinExistence type="predicted"/>
<evidence type="ECO:0000313" key="2">
    <source>
        <dbReference type="Proteomes" id="UP000784294"/>
    </source>
</evidence>
<dbReference type="EMBL" id="CAAALY010245684">
    <property type="protein sequence ID" value="VEL33377.1"/>
    <property type="molecule type" value="Genomic_DNA"/>
</dbReference>
<comment type="caution">
    <text evidence="1">The sequence shown here is derived from an EMBL/GenBank/DDBJ whole genome shotgun (WGS) entry which is preliminary data.</text>
</comment>